<dbReference type="AlphaFoldDB" id="A0A074Z4U4"/>
<keyword evidence="2" id="KW-1185">Reference proteome</keyword>
<reference evidence="1 2" key="1">
    <citation type="submission" date="2013-11" db="EMBL/GenBank/DDBJ databases">
        <title>Opisthorchis viverrini - life in the bile duct.</title>
        <authorList>
            <person name="Young N.D."/>
            <person name="Nagarajan N."/>
            <person name="Lin S.J."/>
            <person name="Korhonen P.K."/>
            <person name="Jex A.R."/>
            <person name="Hall R.S."/>
            <person name="Safavi-Hemami H."/>
            <person name="Kaewkong W."/>
            <person name="Bertrand D."/>
            <person name="Gao S."/>
            <person name="Seet Q."/>
            <person name="Wongkham S."/>
            <person name="Teh B.T."/>
            <person name="Wongkham C."/>
            <person name="Intapan P.M."/>
            <person name="Maleewong W."/>
            <person name="Yang X."/>
            <person name="Hu M."/>
            <person name="Wang Z."/>
            <person name="Hofmann A."/>
            <person name="Sternberg P.W."/>
            <person name="Tan P."/>
            <person name="Wang J."/>
            <person name="Gasser R.B."/>
        </authorList>
    </citation>
    <scope>NUCLEOTIDE SEQUENCE [LARGE SCALE GENOMIC DNA]</scope>
</reference>
<accession>A0A074Z4U4</accession>
<dbReference type="RefSeq" id="XP_009175703.1">
    <property type="nucleotide sequence ID" value="XM_009177439.1"/>
</dbReference>
<protein>
    <submittedName>
        <fullName evidence="1">Uncharacterized protein</fullName>
    </submittedName>
</protein>
<name>A0A074Z4U4_OPIVI</name>
<proteinExistence type="predicted"/>
<dbReference type="GeneID" id="20325091"/>
<organism evidence="1 2">
    <name type="scientific">Opisthorchis viverrini</name>
    <name type="common">Southeast Asian liver fluke</name>
    <dbReference type="NCBI Taxonomy" id="6198"/>
    <lineage>
        <taxon>Eukaryota</taxon>
        <taxon>Metazoa</taxon>
        <taxon>Spiralia</taxon>
        <taxon>Lophotrochozoa</taxon>
        <taxon>Platyhelminthes</taxon>
        <taxon>Trematoda</taxon>
        <taxon>Digenea</taxon>
        <taxon>Opisthorchiida</taxon>
        <taxon>Opisthorchiata</taxon>
        <taxon>Opisthorchiidae</taxon>
        <taxon>Opisthorchis</taxon>
    </lineage>
</organism>
<dbReference type="CTD" id="20325091"/>
<evidence type="ECO:0000313" key="2">
    <source>
        <dbReference type="Proteomes" id="UP000054324"/>
    </source>
</evidence>
<evidence type="ECO:0000313" key="1">
    <source>
        <dbReference type="EMBL" id="KER20552.1"/>
    </source>
</evidence>
<dbReference type="KEGG" id="ovi:T265_10923"/>
<gene>
    <name evidence="1" type="ORF">T265_10923</name>
</gene>
<dbReference type="EMBL" id="KL597044">
    <property type="protein sequence ID" value="KER20552.1"/>
    <property type="molecule type" value="Genomic_DNA"/>
</dbReference>
<sequence>MTRHYHHLGQLSICLILSLRKAFQSYILGRLRPRRCVFQTPGCLDVIGFTQDHLSKEALPGQPLTEIGLAG</sequence>
<dbReference type="Proteomes" id="UP000054324">
    <property type="component" value="Unassembled WGS sequence"/>
</dbReference>